<feature type="disulfide bond" evidence="16">
    <location>
        <begin position="127"/>
        <end position="153"/>
    </location>
</feature>
<comment type="subunit">
    <text evidence="14">Homotrimer. Forms heterotrimer with P2RX2. Heterotrimeric P2RX2/3 has a ligand dose-response profile that is distinct from either homotrimeric P2RX2 or P2RX3.</text>
</comment>
<proteinExistence type="inferred from homology"/>
<dbReference type="InterPro" id="IPR001429">
    <property type="entry name" value="P2X_purnocptor"/>
</dbReference>
<evidence type="ECO:0000256" key="10">
    <source>
        <dbReference type="ARBA" id="ARBA00023180"/>
    </source>
</evidence>
<evidence type="ECO:0000256" key="8">
    <source>
        <dbReference type="ARBA" id="ARBA00023136"/>
    </source>
</evidence>
<dbReference type="PIRSF" id="PIRSF005713">
    <property type="entry name" value="P2X_purinoceptor"/>
    <property type="match status" value="1"/>
</dbReference>
<name>A0A3P8ZAH6_ESOLU</name>
<dbReference type="FunFam" id="2.60.490.10:FF:000001">
    <property type="entry name" value="P2X purinoceptor"/>
    <property type="match status" value="1"/>
</dbReference>
<feature type="transmembrane region" description="Helical" evidence="18">
    <location>
        <begin position="328"/>
        <end position="353"/>
    </location>
</feature>
<feature type="disulfide bond" evidence="16">
    <location>
        <begin position="121"/>
        <end position="144"/>
    </location>
</feature>
<dbReference type="InterPro" id="IPR027309">
    <property type="entry name" value="P2X_extracellular_dom_sf"/>
</dbReference>
<dbReference type="Gene3D" id="2.60.490.10">
    <property type="entry name" value="atp-gated p2x4 ion channel domain"/>
    <property type="match status" value="1"/>
</dbReference>
<keyword evidence="11 14" id="KW-1071">Ligand-gated ion channel</keyword>
<evidence type="ECO:0000256" key="11">
    <source>
        <dbReference type="ARBA" id="ARBA00023286"/>
    </source>
</evidence>
<comment type="subcellular location">
    <subcellularLocation>
        <location evidence="1">Cell membrane</location>
        <topology evidence="1">Multi-pass membrane protein</topology>
    </subcellularLocation>
    <subcellularLocation>
        <location evidence="18">Membrane</location>
        <topology evidence="18">Multi-pass membrane protein</topology>
    </subcellularLocation>
</comment>
<dbReference type="PROSITE" id="PS01212">
    <property type="entry name" value="P2X_RECEPTOR"/>
    <property type="match status" value="1"/>
</dbReference>
<reference evidence="19" key="4">
    <citation type="submission" date="2025-09" db="UniProtKB">
        <authorList>
            <consortium name="Ensembl"/>
        </authorList>
    </citation>
    <scope>IDENTIFICATION</scope>
</reference>
<dbReference type="Gene3D" id="1.10.287.940">
    <property type="entry name" value="atp-gated p2x4 ion channel"/>
    <property type="match status" value="1"/>
</dbReference>
<dbReference type="PANTHER" id="PTHR10125">
    <property type="entry name" value="P2X PURINOCEPTOR"/>
    <property type="match status" value="1"/>
</dbReference>
<feature type="binding site" evidence="15">
    <location>
        <begin position="285"/>
        <end position="287"/>
    </location>
    <ligand>
        <name>ATP</name>
        <dbReference type="ChEBI" id="CHEBI:30616"/>
        <note>ligand shared between two neighboring subunits of the homotrimer</note>
    </ligand>
</feature>
<evidence type="ECO:0000256" key="2">
    <source>
        <dbReference type="ARBA" id="ARBA00009848"/>
    </source>
</evidence>
<evidence type="ECO:0000256" key="1">
    <source>
        <dbReference type="ARBA" id="ARBA00004651"/>
    </source>
</evidence>
<accession>A0A3P8ZAH6</accession>
<keyword evidence="8 14" id="KW-0472">Membrane</keyword>
<feature type="binding site" evidence="15">
    <location>
        <position position="178"/>
    </location>
    <ligand>
        <name>ATP</name>
        <dbReference type="ChEBI" id="CHEBI:30616"/>
        <note>ligand shared between two neighboring subunits of the homotrimer</note>
    </ligand>
</feature>
<feature type="disulfide bond" evidence="16">
    <location>
        <begin position="112"/>
        <end position="159"/>
    </location>
</feature>
<keyword evidence="15" id="KW-0067">ATP-binding</keyword>
<evidence type="ECO:0000256" key="5">
    <source>
        <dbReference type="ARBA" id="ARBA00022692"/>
    </source>
</evidence>
<evidence type="ECO:0000313" key="20">
    <source>
        <dbReference type="Proteomes" id="UP000265140"/>
    </source>
</evidence>
<evidence type="ECO:0000256" key="9">
    <source>
        <dbReference type="ARBA" id="ARBA00023157"/>
    </source>
</evidence>
<dbReference type="GO" id="GO:0005886">
    <property type="term" value="C:plasma membrane"/>
    <property type="evidence" value="ECO:0007669"/>
    <property type="project" value="UniProtKB-SubCell"/>
</dbReference>
<protein>
    <recommendedName>
        <fullName evidence="14 18">P2X purinoceptor</fullName>
    </recommendedName>
    <alternativeName>
        <fullName evidence="14">P2X purinoceptor 3</fullName>
    </alternativeName>
</protein>
<feature type="glycosylation site" description="N-linked (GlcNAc...) asparagine" evidence="17">
    <location>
        <position position="176"/>
    </location>
</feature>
<keyword evidence="7 14" id="KW-0406">Ion transport</keyword>
<dbReference type="GO" id="GO:0005524">
    <property type="term" value="F:ATP binding"/>
    <property type="evidence" value="ECO:0007669"/>
    <property type="project" value="UniProtKB-UniRule"/>
</dbReference>
<keyword evidence="3 14" id="KW-0813">Transport</keyword>
<dbReference type="STRING" id="8010.ENSELUP00000025834"/>
<dbReference type="InParanoid" id="A0A3P8ZAH6"/>
<evidence type="ECO:0000256" key="18">
    <source>
        <dbReference type="RuleBase" id="RU000681"/>
    </source>
</evidence>
<dbReference type="GO" id="GO:0004931">
    <property type="term" value="F:extracellularly ATP-gated monoatomic cation channel activity"/>
    <property type="evidence" value="ECO:0007669"/>
    <property type="project" value="UniProtKB-UniRule"/>
</dbReference>
<dbReference type="GeneTree" id="ENSGT01020000230351"/>
<comment type="similarity">
    <text evidence="2 14 18">Belongs to the P2X receptor family.</text>
</comment>
<dbReference type="OMA" id="DLDIEYC"/>
<evidence type="ECO:0000256" key="16">
    <source>
        <dbReference type="PIRSR" id="PIRSR005713-2"/>
    </source>
</evidence>
<dbReference type="Pfam" id="PF00864">
    <property type="entry name" value="P2X_receptor"/>
    <property type="match status" value="1"/>
</dbReference>
<keyword evidence="12 18" id="KW-0407">Ion channel</keyword>
<reference evidence="19" key="2">
    <citation type="submission" date="2020-02" db="EMBL/GenBank/DDBJ databases">
        <title>Esox lucius (northern pike) genome, fEsoLuc1, primary haplotype.</title>
        <authorList>
            <person name="Myers G."/>
            <person name="Karagic N."/>
            <person name="Meyer A."/>
            <person name="Pippel M."/>
            <person name="Reichard M."/>
            <person name="Winkler S."/>
            <person name="Tracey A."/>
            <person name="Sims Y."/>
            <person name="Howe K."/>
            <person name="Rhie A."/>
            <person name="Formenti G."/>
            <person name="Durbin R."/>
            <person name="Fedrigo O."/>
            <person name="Jarvis E.D."/>
        </authorList>
    </citation>
    <scope>NUCLEOTIDE SEQUENCE [LARGE SCALE GENOMIC DNA]</scope>
</reference>
<dbReference type="InterPro" id="IPR003046">
    <property type="entry name" value="P2X3_purnocptor"/>
</dbReference>
<evidence type="ECO:0000256" key="15">
    <source>
        <dbReference type="PIRSR" id="PIRSR005713-1"/>
    </source>
</evidence>
<keyword evidence="6 18" id="KW-1133">Transmembrane helix</keyword>
<keyword evidence="9 16" id="KW-1015">Disulfide bond</keyword>
<keyword evidence="4" id="KW-1003">Cell membrane</keyword>
<evidence type="ECO:0000256" key="4">
    <source>
        <dbReference type="ARBA" id="ARBA00022475"/>
    </source>
</evidence>
<dbReference type="InterPro" id="IPR053792">
    <property type="entry name" value="P2X_RECEPTOR_CS"/>
</dbReference>
<dbReference type="GO" id="GO:0070588">
    <property type="term" value="P:calcium ion transmembrane transport"/>
    <property type="evidence" value="ECO:0007669"/>
    <property type="project" value="TreeGrafter"/>
</dbReference>
<reference evidence="19" key="3">
    <citation type="submission" date="2025-08" db="UniProtKB">
        <authorList>
            <consortium name="Ensembl"/>
        </authorList>
    </citation>
    <scope>IDENTIFICATION</scope>
</reference>
<evidence type="ECO:0000313" key="19">
    <source>
        <dbReference type="Ensembl" id="ENSELUP00000025834.3"/>
    </source>
</evidence>
<dbReference type="Proteomes" id="UP000265140">
    <property type="component" value="Chromosome 4"/>
</dbReference>
<evidence type="ECO:0000256" key="13">
    <source>
        <dbReference type="ARBA" id="ARBA00036634"/>
    </source>
</evidence>
<keyword evidence="20" id="KW-1185">Reference proteome</keyword>
<reference evidence="20" key="1">
    <citation type="journal article" date="2014" name="PLoS ONE">
        <title>The genome and linkage map of the northern pike (Esox lucius): conserved synteny revealed between the salmonid sister group and the Neoteleostei.</title>
        <authorList>
            <person name="Rondeau E.B."/>
            <person name="Minkley D.R."/>
            <person name="Leong J.S."/>
            <person name="Messmer A.M."/>
            <person name="Jantzen J.R."/>
            <person name="von Schalburg K.R."/>
            <person name="Lemon C."/>
            <person name="Bird N.H."/>
            <person name="Koop B.F."/>
        </authorList>
    </citation>
    <scope>NUCLEOTIDE SEQUENCE</scope>
</reference>
<comment type="catalytic activity">
    <reaction evidence="13">
        <text>Ca(2+)(in) = Ca(2+)(out)</text>
        <dbReference type="Rhea" id="RHEA:29671"/>
        <dbReference type="ChEBI" id="CHEBI:29108"/>
    </reaction>
</comment>
<dbReference type="PANTHER" id="PTHR10125:SF8">
    <property type="entry name" value="P2X PURINOCEPTOR 3"/>
    <property type="match status" value="1"/>
</dbReference>
<keyword evidence="5 18" id="KW-0812">Transmembrane</keyword>
<comment type="function">
    <text evidence="14">Extracellular ATP-activated non-selective cation channel. Plays particularly important role in sensory neurons where its activation is critical for gustatory, nociceptive responses, visceral reflexes and sensory hypersensitization.</text>
</comment>
<dbReference type="AlphaFoldDB" id="A0A3P8ZAH6"/>
<organism evidence="19 20">
    <name type="scientific">Esox lucius</name>
    <name type="common">Northern pike</name>
    <dbReference type="NCBI Taxonomy" id="8010"/>
    <lineage>
        <taxon>Eukaryota</taxon>
        <taxon>Metazoa</taxon>
        <taxon>Chordata</taxon>
        <taxon>Craniata</taxon>
        <taxon>Vertebrata</taxon>
        <taxon>Euteleostomi</taxon>
        <taxon>Actinopterygii</taxon>
        <taxon>Neopterygii</taxon>
        <taxon>Teleostei</taxon>
        <taxon>Protacanthopterygii</taxon>
        <taxon>Esociformes</taxon>
        <taxon>Esocidae</taxon>
        <taxon>Esox</taxon>
    </lineage>
</organism>
<feature type="disulfide bond" evidence="16">
    <location>
        <begin position="209"/>
        <end position="219"/>
    </location>
</feature>
<dbReference type="Ensembl" id="ENSELUT00000037606.3">
    <property type="protein sequence ID" value="ENSELUP00000025834.3"/>
    <property type="gene ID" value="ENSELUG00000024531.3"/>
</dbReference>
<comment type="function">
    <text evidence="18">Receptor for ATP that acts as a ligand-gated ion channel.</text>
</comment>
<dbReference type="Bgee" id="ENSELUG00000024531">
    <property type="expression patterns" value="Expressed in head kidney and 9 other cell types or tissues"/>
</dbReference>
<dbReference type="GO" id="GO:0033198">
    <property type="term" value="P:response to ATP"/>
    <property type="evidence" value="ECO:0007669"/>
    <property type="project" value="InterPro"/>
</dbReference>
<evidence type="ECO:0000256" key="3">
    <source>
        <dbReference type="ARBA" id="ARBA00022448"/>
    </source>
</evidence>
<dbReference type="PRINTS" id="PR01310">
    <property type="entry name" value="P2X3RECEPTOR"/>
</dbReference>
<comment type="caution">
    <text evidence="18">Lacks conserved residue(s) required for the propagation of feature annotation.</text>
</comment>
<feature type="disulfide bond" evidence="16">
    <location>
        <begin position="253"/>
        <end position="262"/>
    </location>
</feature>
<evidence type="ECO:0000256" key="12">
    <source>
        <dbReference type="ARBA" id="ARBA00023303"/>
    </source>
</evidence>
<dbReference type="GO" id="GO:0001614">
    <property type="term" value="F:purinergic nucleotide receptor activity"/>
    <property type="evidence" value="ECO:0007669"/>
    <property type="project" value="UniProtKB-UniRule"/>
</dbReference>
<dbReference type="NCBIfam" id="TIGR00863">
    <property type="entry name" value="P2X"/>
    <property type="match status" value="1"/>
</dbReference>
<keyword evidence="15" id="KW-0547">Nucleotide-binding</keyword>
<evidence type="ECO:0000256" key="14">
    <source>
        <dbReference type="PIRNR" id="PIRNR005713"/>
    </source>
</evidence>
<feature type="binding site" evidence="15">
    <location>
        <begin position="68"/>
        <end position="70"/>
    </location>
    <ligand>
        <name>ATP</name>
        <dbReference type="ChEBI" id="CHEBI:30616"/>
        <note>ligand shared between two neighboring subunits of the homotrimer</note>
    </ligand>
</feature>
<evidence type="ECO:0000256" key="6">
    <source>
        <dbReference type="ARBA" id="ARBA00022989"/>
    </source>
</evidence>
<evidence type="ECO:0000256" key="7">
    <source>
        <dbReference type="ARBA" id="ARBA00023065"/>
    </source>
</evidence>
<feature type="binding site" evidence="15">
    <location>
        <position position="305"/>
    </location>
    <ligand>
        <name>ATP</name>
        <dbReference type="ChEBI" id="CHEBI:30616"/>
        <note>ligand shared between two neighboring subunits of the homotrimer</note>
    </ligand>
</feature>
<dbReference type="PRINTS" id="PR01307">
    <property type="entry name" value="P2XRECEPTOR"/>
</dbReference>
<dbReference type="GO" id="GO:0098794">
    <property type="term" value="C:postsynapse"/>
    <property type="evidence" value="ECO:0007669"/>
    <property type="project" value="GOC"/>
</dbReference>
<evidence type="ECO:0000256" key="17">
    <source>
        <dbReference type="PIRSR" id="PIRSR005713-3"/>
    </source>
</evidence>
<keyword evidence="10" id="KW-0325">Glycoprotein</keyword>
<dbReference type="InterPro" id="IPR059116">
    <property type="entry name" value="P2X_receptor"/>
</dbReference>
<sequence length="407" mass="45916">RVPRPWGWVTGFFTYETTKSVVVKSWSVGIINRVVQLLIILYFVCYVFYREKAYQVRDSGIQSSVMTKVKGFGYVNNHVMDVADYVAPTQGSAVFCIITKLIVTENQFQGRCPEVESSYKCDSDQDCSKHLGSYLGNGVITGSCVKSSQGNRCEMVGWCPAEVDKLQVKPMMEVENFTIFIKNSIRFPRFNVTRGNFPSSLNKTYIRSCRYDSSHNRHCPIFKVGDVLRYTGQNLSTIGHTGGEIGINIQWLCNLDLSEERCEPHYSFTRLDAVFEKNRVSKGYNFRFAKYYKSENGTDFRTLHKAYAIRFDILVTGLAGKFDPIPTLINIVAAFTSVGLGSILCDLILLNFLTGADQYKARKFEEVFFVLFLYTINITSLSTPSSPSIKPVSNDSGAVSLNLDQQL</sequence>
<keyword evidence="18" id="KW-0675">Receptor</keyword>